<evidence type="ECO:0000256" key="2">
    <source>
        <dbReference type="SAM" id="SignalP"/>
    </source>
</evidence>
<proteinExistence type="predicted"/>
<protein>
    <submittedName>
        <fullName evidence="4">FMN-binding protein</fullName>
    </submittedName>
</protein>
<dbReference type="Pfam" id="PF04205">
    <property type="entry name" value="FMN_bind"/>
    <property type="match status" value="1"/>
</dbReference>
<accession>A0A494Y2S9</accession>
<feature type="compositionally biased region" description="Polar residues" evidence="1">
    <location>
        <begin position="38"/>
        <end position="55"/>
    </location>
</feature>
<feature type="chain" id="PRO_5039362398" evidence="2">
    <location>
        <begin position="22"/>
        <end position="169"/>
    </location>
</feature>
<dbReference type="Proteomes" id="UP000282076">
    <property type="component" value="Unassembled WGS sequence"/>
</dbReference>
<dbReference type="GO" id="GO:0010181">
    <property type="term" value="F:FMN binding"/>
    <property type="evidence" value="ECO:0007669"/>
    <property type="project" value="InterPro"/>
</dbReference>
<keyword evidence="5" id="KW-1185">Reference proteome</keyword>
<dbReference type="OrthoDB" id="2375608at2"/>
<gene>
    <name evidence="4" type="ORF">D7Z26_02985</name>
</gene>
<organism evidence="4 5">
    <name type="scientific">Cohnella endophytica</name>
    <dbReference type="NCBI Taxonomy" id="2419778"/>
    <lineage>
        <taxon>Bacteria</taxon>
        <taxon>Bacillati</taxon>
        <taxon>Bacillota</taxon>
        <taxon>Bacilli</taxon>
        <taxon>Bacillales</taxon>
        <taxon>Paenibacillaceae</taxon>
        <taxon>Cohnella</taxon>
    </lineage>
</organism>
<dbReference type="AlphaFoldDB" id="A0A494Y2S9"/>
<dbReference type="RefSeq" id="WP_120974585.1">
    <property type="nucleotide sequence ID" value="NZ_RBZM01000002.1"/>
</dbReference>
<reference evidence="4 5" key="1">
    <citation type="submission" date="2018-10" db="EMBL/GenBank/DDBJ databases">
        <title>Cohnella sp. M2MS4P-1, whole genome shotgun sequence.</title>
        <authorList>
            <person name="Tuo L."/>
        </authorList>
    </citation>
    <scope>NUCLEOTIDE SEQUENCE [LARGE SCALE GENOMIC DNA]</scope>
    <source>
        <strain evidence="4 5">M2MS4P-1</strain>
    </source>
</reference>
<sequence length="169" mass="18015">MAKMNKKWVVLCSAALGAIYAAEYFATEAQALPHNSERSQLSIPSEASSPINSAAPTLPPVNNVAPSSPAESAPTPSSSKKMYNDGSYIGIGSNRRGSIEVTVTIQHDKITDVEISRFAMHYSDRDVVGLPDEVLQKQSAQVDNVSGATYSVRAFEDAVQEALSQAKNA</sequence>
<name>A0A494Y2S9_9BACL</name>
<evidence type="ECO:0000259" key="3">
    <source>
        <dbReference type="SMART" id="SM00900"/>
    </source>
</evidence>
<feature type="compositionally biased region" description="Low complexity" evidence="1">
    <location>
        <begin position="65"/>
        <end position="79"/>
    </location>
</feature>
<evidence type="ECO:0000313" key="5">
    <source>
        <dbReference type="Proteomes" id="UP000282076"/>
    </source>
</evidence>
<comment type="caution">
    <text evidence="4">The sequence shown here is derived from an EMBL/GenBank/DDBJ whole genome shotgun (WGS) entry which is preliminary data.</text>
</comment>
<evidence type="ECO:0000313" key="4">
    <source>
        <dbReference type="EMBL" id="RKP56969.1"/>
    </source>
</evidence>
<keyword evidence="2" id="KW-0732">Signal</keyword>
<dbReference type="SMART" id="SM00900">
    <property type="entry name" value="FMN_bind"/>
    <property type="match status" value="1"/>
</dbReference>
<dbReference type="GO" id="GO:0016020">
    <property type="term" value="C:membrane"/>
    <property type="evidence" value="ECO:0007669"/>
    <property type="project" value="InterPro"/>
</dbReference>
<evidence type="ECO:0000256" key="1">
    <source>
        <dbReference type="SAM" id="MobiDB-lite"/>
    </source>
</evidence>
<dbReference type="InterPro" id="IPR007329">
    <property type="entry name" value="FMN-bd"/>
</dbReference>
<dbReference type="Gene3D" id="3.90.1010.20">
    <property type="match status" value="1"/>
</dbReference>
<feature type="domain" description="FMN-binding" evidence="3">
    <location>
        <begin position="95"/>
        <end position="166"/>
    </location>
</feature>
<dbReference type="EMBL" id="RBZM01000002">
    <property type="protein sequence ID" value="RKP56969.1"/>
    <property type="molecule type" value="Genomic_DNA"/>
</dbReference>
<feature type="region of interest" description="Disordered" evidence="1">
    <location>
        <begin position="37"/>
        <end position="85"/>
    </location>
</feature>
<feature type="signal peptide" evidence="2">
    <location>
        <begin position="1"/>
        <end position="21"/>
    </location>
</feature>